<name>Q5N8H3_ORYSJ</name>
<dbReference type="Proteomes" id="UP000817658">
    <property type="component" value="Chromosome 1"/>
</dbReference>
<sequence>MPSPLGPPPRQAAAAASSAAVWAISATASRRRNPTGTPSPSRAGELSIPLRLRPATLVVAVAFSIPNSSPPLLWVSPPLVRPSSRRVVVAAFVFRSGRRVAELKFFLVGAVSERLVSSLPSRFACGVESPAAEVKLPVGLWTNGENALPWKGDEKGVGTLHDLIHIYFYQLVPIDSTVKIIV</sequence>
<dbReference type="AlphaFoldDB" id="Q5N8H3"/>
<evidence type="ECO:0000313" key="1">
    <source>
        <dbReference type="EMBL" id="BAD82233.1"/>
    </source>
</evidence>
<accession>Q5N8H3</accession>
<reference evidence="1" key="1">
    <citation type="journal article" date="2002" name="Nature">
        <title>The genome sequence and structure of rice chromosome 1.</title>
        <authorList>
            <person name="Sasaki T."/>
            <person name="Matsumoto T."/>
            <person name="Yamamoto K."/>
            <person name="Sakata K."/>
            <person name="Baba T."/>
            <person name="Katayose Y."/>
            <person name="Wu J."/>
            <person name="Niimura Y."/>
            <person name="Cheng Z."/>
            <person name="Nagamura Y."/>
            <person name="Antonio B.A."/>
            <person name="Kanamori H."/>
            <person name="Hosokawa S."/>
            <person name="Masukawa M."/>
            <person name="Arikawa K."/>
            <person name="Chiden Y."/>
            <person name="Hayashi M."/>
            <person name="Okamoto M."/>
            <person name="Ando T."/>
            <person name="Aoki H."/>
            <person name="Arita K."/>
            <person name="Hamada M."/>
            <person name="Harada C."/>
            <person name="Hijishita S."/>
            <person name="Honda M."/>
            <person name="Ichikawa Y."/>
            <person name="Idonuma A."/>
            <person name="Iijima M."/>
            <person name="Ikeda M."/>
            <person name="Ikeno M."/>
            <person name="Itoh S."/>
            <person name="Itoh T."/>
            <person name="Itoh Y."/>
            <person name="Itoh Y."/>
            <person name="Iwabuchi A."/>
            <person name="Kamiya K."/>
            <person name="Karasawa W."/>
            <person name="Katagiri S."/>
            <person name="Kikuta A."/>
            <person name="Kobayashi N."/>
            <person name="Kono I."/>
            <person name="Machita K."/>
            <person name="Maehara T."/>
            <person name="Mizuno H."/>
            <person name="Mizubayashi T."/>
            <person name="Mukai Y."/>
            <person name="Nagasaki H."/>
            <person name="Nakashima M."/>
            <person name="Nakama Y."/>
            <person name="Nakamichi Y."/>
            <person name="Nakamura M."/>
            <person name="Namiki N."/>
            <person name="Negishi M."/>
            <person name="Ohta I."/>
            <person name="Ono N."/>
            <person name="Saji S."/>
            <person name="Sakai K."/>
            <person name="Shibata M."/>
            <person name="Shimokawa T."/>
            <person name="Shomura A."/>
            <person name="Song J."/>
            <person name="Takazaki Y."/>
            <person name="Terasawa K."/>
            <person name="Tsuji K."/>
            <person name="Waki K."/>
            <person name="Yamagata H."/>
            <person name="Yamane H."/>
            <person name="Yoshiki S."/>
            <person name="Yoshihara R."/>
            <person name="Yukawa K."/>
            <person name="Zhong H."/>
            <person name="Iwama H."/>
            <person name="Endo T."/>
            <person name="Ito H."/>
            <person name="Hahn J.H."/>
            <person name="Kim H.I."/>
            <person name="Eun M.Y."/>
            <person name="Yano M."/>
            <person name="Jiang J."/>
            <person name="Gojobori T."/>
        </authorList>
    </citation>
    <scope>NUCLEOTIDE SEQUENCE [LARGE SCALE GENOMIC DNA]</scope>
</reference>
<gene>
    <name evidence="1" type="primary">P0408G07.14</name>
</gene>
<organism evidence="1">
    <name type="scientific">Oryza sativa subsp. japonica</name>
    <name type="common">Rice</name>
    <dbReference type="NCBI Taxonomy" id="39947"/>
    <lineage>
        <taxon>Eukaryota</taxon>
        <taxon>Viridiplantae</taxon>
        <taxon>Streptophyta</taxon>
        <taxon>Embryophyta</taxon>
        <taxon>Tracheophyta</taxon>
        <taxon>Spermatophyta</taxon>
        <taxon>Magnoliopsida</taxon>
        <taxon>Liliopsida</taxon>
        <taxon>Poales</taxon>
        <taxon>Poaceae</taxon>
        <taxon>BOP clade</taxon>
        <taxon>Oryzoideae</taxon>
        <taxon>Oryzeae</taxon>
        <taxon>Oryzinae</taxon>
        <taxon>Oryza</taxon>
        <taxon>Oryza sativa</taxon>
    </lineage>
</organism>
<protein>
    <submittedName>
        <fullName evidence="1">Uncharacterized protein P0408G07.14</fullName>
    </submittedName>
</protein>
<dbReference type="EMBL" id="AP003379">
    <property type="protein sequence ID" value="BAD82233.1"/>
    <property type="molecule type" value="Genomic_DNA"/>
</dbReference>
<proteinExistence type="predicted"/>